<dbReference type="Gene3D" id="1.10.8.10">
    <property type="entry name" value="DNA helicase RuvA subunit, C-terminal domain"/>
    <property type="match status" value="1"/>
</dbReference>
<dbReference type="GO" id="GO:0141152">
    <property type="term" value="F:glycerol-3-phosphate dehydrogenase (NAD+) activity"/>
    <property type="evidence" value="ECO:0007669"/>
    <property type="project" value="UniProtKB-EC"/>
</dbReference>
<organism evidence="3 4">
    <name type="scientific">Coemansia biformis</name>
    <dbReference type="NCBI Taxonomy" id="1286918"/>
    <lineage>
        <taxon>Eukaryota</taxon>
        <taxon>Fungi</taxon>
        <taxon>Fungi incertae sedis</taxon>
        <taxon>Zoopagomycota</taxon>
        <taxon>Kickxellomycotina</taxon>
        <taxon>Kickxellomycetes</taxon>
        <taxon>Kickxellales</taxon>
        <taxon>Kickxellaceae</taxon>
        <taxon>Coemansia</taxon>
    </lineage>
</organism>
<evidence type="ECO:0000256" key="1">
    <source>
        <dbReference type="SAM" id="MobiDB-lite"/>
    </source>
</evidence>
<dbReference type="GO" id="GO:0043130">
    <property type="term" value="F:ubiquitin binding"/>
    <property type="evidence" value="ECO:0007669"/>
    <property type="project" value="TreeGrafter"/>
</dbReference>
<dbReference type="Gene3D" id="3.10.20.90">
    <property type="entry name" value="Phosphatidylinositol 3-kinase Catalytic Subunit, Chain A, domain 1"/>
    <property type="match status" value="1"/>
</dbReference>
<dbReference type="SMART" id="SM00594">
    <property type="entry name" value="UAS"/>
    <property type="match status" value="1"/>
</dbReference>
<dbReference type="SUPFAM" id="SSF46934">
    <property type="entry name" value="UBA-like"/>
    <property type="match status" value="1"/>
</dbReference>
<evidence type="ECO:0000313" key="3">
    <source>
        <dbReference type="EMBL" id="KAJ1726542.1"/>
    </source>
</evidence>
<dbReference type="PANTHER" id="PTHR23322:SF6">
    <property type="entry name" value="UBX DOMAIN-CONTAINING PROTEIN 7"/>
    <property type="match status" value="1"/>
</dbReference>
<dbReference type="InterPro" id="IPR036249">
    <property type="entry name" value="Thioredoxin-like_sf"/>
</dbReference>
<dbReference type="InterPro" id="IPR006577">
    <property type="entry name" value="UAS"/>
</dbReference>
<name>A0A9W7YAI7_9FUNG</name>
<gene>
    <name evidence="3" type="primary">ubx2</name>
    <name evidence="3" type="ORF">LPJ61_005115</name>
</gene>
<feature type="region of interest" description="Disordered" evidence="1">
    <location>
        <begin position="43"/>
        <end position="65"/>
    </location>
</feature>
<proteinExistence type="predicted"/>
<dbReference type="CDD" id="cd02958">
    <property type="entry name" value="UAS"/>
    <property type="match status" value="1"/>
</dbReference>
<dbReference type="SUPFAM" id="SSF52833">
    <property type="entry name" value="Thioredoxin-like"/>
    <property type="match status" value="1"/>
</dbReference>
<dbReference type="InterPro" id="IPR009060">
    <property type="entry name" value="UBA-like_sf"/>
</dbReference>
<keyword evidence="4" id="KW-1185">Reference proteome</keyword>
<feature type="compositionally biased region" description="Acidic residues" evidence="1">
    <location>
        <begin position="352"/>
        <end position="381"/>
    </location>
</feature>
<reference evidence="3" key="1">
    <citation type="submission" date="2022-07" db="EMBL/GenBank/DDBJ databases">
        <title>Phylogenomic reconstructions and comparative analyses of Kickxellomycotina fungi.</title>
        <authorList>
            <person name="Reynolds N.K."/>
            <person name="Stajich J.E."/>
            <person name="Barry K."/>
            <person name="Grigoriev I.V."/>
            <person name="Crous P."/>
            <person name="Smith M.E."/>
        </authorList>
    </citation>
    <scope>NUCLEOTIDE SEQUENCE</scope>
    <source>
        <strain evidence="3">BCRC 34381</strain>
    </source>
</reference>
<dbReference type="PANTHER" id="PTHR23322">
    <property type="entry name" value="FAS-ASSOCIATED PROTEIN"/>
    <property type="match status" value="1"/>
</dbReference>
<dbReference type="Pfam" id="PF00789">
    <property type="entry name" value="UBX"/>
    <property type="match status" value="1"/>
</dbReference>
<dbReference type="InterPro" id="IPR001012">
    <property type="entry name" value="UBX_dom"/>
</dbReference>
<evidence type="ECO:0000313" key="4">
    <source>
        <dbReference type="Proteomes" id="UP001143981"/>
    </source>
</evidence>
<dbReference type="InterPro" id="IPR050730">
    <property type="entry name" value="UBX_domain-protein"/>
</dbReference>
<dbReference type="Pfam" id="PF13899">
    <property type="entry name" value="Thioredoxin_7"/>
    <property type="match status" value="1"/>
</dbReference>
<dbReference type="Pfam" id="PF14555">
    <property type="entry name" value="UBA_4"/>
    <property type="match status" value="1"/>
</dbReference>
<feature type="region of interest" description="Disordered" evidence="1">
    <location>
        <begin position="336"/>
        <end position="383"/>
    </location>
</feature>
<protein>
    <submittedName>
        <fullName evidence="3">UBX domain protein Ubx2</fullName>
        <ecNumber evidence="3">1.1.1.8</ecNumber>
    </submittedName>
</protein>
<keyword evidence="3" id="KW-0560">Oxidoreductase</keyword>
<dbReference type="Gene3D" id="3.40.30.10">
    <property type="entry name" value="Glutaredoxin"/>
    <property type="match status" value="1"/>
</dbReference>
<dbReference type="Proteomes" id="UP001143981">
    <property type="component" value="Unassembled WGS sequence"/>
</dbReference>
<feature type="domain" description="UBX" evidence="2">
    <location>
        <begin position="420"/>
        <end position="496"/>
    </location>
</feature>
<accession>A0A9W7YAI7</accession>
<dbReference type="SUPFAM" id="SSF54236">
    <property type="entry name" value="Ubiquitin-like"/>
    <property type="match status" value="1"/>
</dbReference>
<dbReference type="PROSITE" id="PS50033">
    <property type="entry name" value="UBX"/>
    <property type="match status" value="1"/>
</dbReference>
<comment type="caution">
    <text evidence="3">The sequence shown here is derived from an EMBL/GenBank/DDBJ whole genome shotgun (WGS) entry which is preliminary data.</text>
</comment>
<dbReference type="EC" id="1.1.1.8" evidence="3"/>
<dbReference type="OrthoDB" id="270602at2759"/>
<evidence type="ECO:0000259" key="2">
    <source>
        <dbReference type="PROSITE" id="PS50033"/>
    </source>
</evidence>
<dbReference type="AlphaFoldDB" id="A0A9W7YAI7"/>
<dbReference type="EMBL" id="JANBOI010001497">
    <property type="protein sequence ID" value="KAJ1726542.1"/>
    <property type="molecule type" value="Genomic_DNA"/>
</dbReference>
<dbReference type="GO" id="GO:0043161">
    <property type="term" value="P:proteasome-mediated ubiquitin-dependent protein catabolic process"/>
    <property type="evidence" value="ECO:0007669"/>
    <property type="project" value="TreeGrafter"/>
</dbReference>
<sequence length="497" mass="53081">MDPEAILSFCAVTGAEAHVATEYLQVADSSVEQAISLFYENGSQPLQSRDTSGTGAGAARTTADTEVRSPIAARRDVLVDDYSGEDGMGYAGAFMPPYAGPVQERVREARSIFDQQPGAGRVPFRDFAQEAAEMTEGDSGSSAVSSRRSRLADLFKPPFDLMHPGDLNSARSEGVREGRWVLVNLQQVAEFRCQALNRDVWSQDVIRELVRRNFVFLQLPTDNPEGSRVATMYNADSYPFVAAIHPKTGELRARFTRFGSAVDVVEDLTNFSLDNPLPSRRNPAAGADAAAAGAGAARTPAANSVYNLTEEEQLAAAIAASELGNGLAIVDSDEEIGSSDEADSYSDIQTIDSDDDGADDSNDDDGDDDNDDDDSDDDGMDVDGASLAHEQMASQAAAEAAGPDAWYRQLPANEPPEPAAGPAATRIQLRFPHGRPVVRRFALADRVAAIFQYLKATVPGAADSVPEVLFLGRRLAERVTQTIEEAGLANASVVVDV</sequence>
<feature type="compositionally biased region" description="Low complexity" evidence="1">
    <location>
        <begin position="48"/>
        <end position="62"/>
    </location>
</feature>
<dbReference type="CDD" id="cd14348">
    <property type="entry name" value="UBA_p47"/>
    <property type="match status" value="1"/>
</dbReference>
<dbReference type="GO" id="GO:0005634">
    <property type="term" value="C:nucleus"/>
    <property type="evidence" value="ECO:0007669"/>
    <property type="project" value="TreeGrafter"/>
</dbReference>
<dbReference type="InterPro" id="IPR029071">
    <property type="entry name" value="Ubiquitin-like_domsf"/>
</dbReference>